<feature type="domain" description="RING-type" evidence="9">
    <location>
        <begin position="42"/>
        <end position="83"/>
    </location>
</feature>
<evidence type="ECO:0000313" key="10">
    <source>
        <dbReference type="EMBL" id="TKR78045.1"/>
    </source>
</evidence>
<evidence type="ECO:0000256" key="2">
    <source>
        <dbReference type="ARBA" id="ARBA00022737"/>
    </source>
</evidence>
<reference evidence="10 11" key="2">
    <citation type="journal article" date="2019" name="G3 (Bethesda)">
        <title>Hybrid Assembly of the Genome of the Entomopathogenic Nematode Steinernema carpocapsae Identifies the X-Chromosome.</title>
        <authorList>
            <person name="Serra L."/>
            <person name="Macchietto M."/>
            <person name="Macias-Munoz A."/>
            <person name="McGill C.J."/>
            <person name="Rodriguez I.M."/>
            <person name="Rodriguez B."/>
            <person name="Murad R."/>
            <person name="Mortazavi A."/>
        </authorList>
    </citation>
    <scope>NUCLEOTIDE SEQUENCE [LARGE SCALE GENOMIC DNA]</scope>
    <source>
        <strain evidence="10 11">ALL</strain>
    </source>
</reference>
<dbReference type="GO" id="GO:0000209">
    <property type="term" value="P:protein polyubiquitination"/>
    <property type="evidence" value="ECO:0007669"/>
    <property type="project" value="TreeGrafter"/>
</dbReference>
<sequence>MAASQPDSEALERIRGLLTAPPTSRPPDFTNPLEKIEQLLTCPICLDRYKQPRLLPCQHTFCHPCLENCLDVSGRNLKCPECRLRRRQRIPNESHAHRLPRHSSAGLSRERGRTRGLHPKILFALELFLDPHLRRRRLQPVRRRRRLSCSPVCCYITPIYRHRSPRLRPDRRAATALNSTLKANAKILGFSHCAQNTWIFMDSYFKIASDPFTQQYNRETCKVCSEKSELELCPHCDKRACTECRTLHMETLRRDLARLLNQVKRLSNRITDAAGNLSKGAESLRVNCEATKSEVREYFLRYVRELKRREDHFLLEIDLFHQNESRVVTALRDVLQLESDNMTEACSWLDQALAGSKKVEDVQLVKFKNTFQGGLEYLRNFQPDSEDLFGKKIRFSPGDDASKLPSAISNFGELNVCLPQFAGRYLPLEHSYLPKHFRYGLESDSLKGSAASSRRNNDLEERPSSRYSNRSNGDDDSSSLRYRRRQQLEEEAWNRLRVGTGIESGRNSPSNHSPGNSPWTRSPLTSMTNSNSEDNSKNSSPPEPSTLLAAIPSLTKSSSRKKELSTRRSKDLPVVAVEPPSPVPAPSAPALAGPSKSLPPVHSAKASTKPPLPRQQNSTEESALNDKIESIRIAYEQRQKRAGAPPPVEAAKIEEKPQAPFTPPQQKPAPIQKSEEEEEAPKSSPTPQRFRIVCKSAVNPGVVTPTSSVVSSSNSFPVAAEAAPPAPKPEPKAEPLKPAEPEPEEVSSPAHPIPITYFPGEQRPPRYSEPAPEREIQQHNTSTSTYVSSANSSSTNPQQQDHSSPPSTPPWLLRRRQRFMRSKTNPDMLLEHSLSSSRVQQLLLERSNRLESSTIHRVGAPPRSDSVESASNDLPPHFQAERLASVPSEQPRRSRFRRRSSIVPERELSRGPSINSAIDYLAKGCPKVVFGRKGQKPGELNWPRGITPLSSGEIGIADSSNHRICIFNTDGRLMRTFGKYGTNGGDFDSLAAVIYDKYRMQIIVSDRYNHRIQIFDYNGGFVREFGKHGPQNGNFNNPWGLALDDCGQIYVCDKDNHRVQFFNQNGQYLGRIGSKGQGSNEFHNPLFIAIHRRTQQIYISDSSNHRISVFSHERQPLFRFGFEGFHTGQLKFPRGIAVDNDGYIVVADSGNNRIQVFSPDGKFLHSWGSWGAAPGQLKGIESVAIADGSLIVVSDRENHRIQIF</sequence>
<feature type="repeat" description="NHL" evidence="6">
    <location>
        <begin position="1069"/>
        <end position="1113"/>
    </location>
</feature>
<feature type="repeat" description="NHL" evidence="6">
    <location>
        <begin position="974"/>
        <end position="1018"/>
    </location>
</feature>
<feature type="repeat" description="NHL" evidence="6">
    <location>
        <begin position="1168"/>
        <end position="1204"/>
    </location>
</feature>
<keyword evidence="1" id="KW-0479">Metal-binding</keyword>
<feature type="compositionally biased region" description="Low complexity" evidence="8">
    <location>
        <begin position="529"/>
        <end position="540"/>
    </location>
</feature>
<feature type="region of interest" description="Disordered" evidence="8">
    <location>
        <begin position="853"/>
        <end position="874"/>
    </location>
</feature>
<dbReference type="PANTHER" id="PTHR24104:SF47">
    <property type="entry name" value="E3 UBIQUITIN-PROTEIN LIGASE NHLRC1"/>
    <property type="match status" value="1"/>
</dbReference>
<feature type="region of interest" description="Disordered" evidence="8">
    <location>
        <begin position="495"/>
        <end position="812"/>
    </location>
</feature>
<dbReference type="InterPro" id="IPR011042">
    <property type="entry name" value="6-blade_b-propeller_TolB-like"/>
</dbReference>
<feature type="compositionally biased region" description="Low complexity" evidence="8">
    <location>
        <begin position="698"/>
        <end position="723"/>
    </location>
</feature>
<dbReference type="Proteomes" id="UP000298663">
    <property type="component" value="Unassembled WGS sequence"/>
</dbReference>
<keyword evidence="7" id="KW-0175">Coiled coil</keyword>
<dbReference type="SUPFAM" id="SSF101898">
    <property type="entry name" value="NHL repeat"/>
    <property type="match status" value="1"/>
</dbReference>
<dbReference type="Pfam" id="PF17170">
    <property type="entry name" value="DUF5128"/>
    <property type="match status" value="1"/>
</dbReference>
<dbReference type="InterPro" id="IPR050952">
    <property type="entry name" value="TRIM-NHL_E3_ligases"/>
</dbReference>
<feature type="compositionally biased region" description="Basic and acidic residues" evidence="8">
    <location>
        <begin position="560"/>
        <end position="571"/>
    </location>
</feature>
<feature type="coiled-coil region" evidence="7">
    <location>
        <begin position="249"/>
        <end position="276"/>
    </location>
</feature>
<dbReference type="OrthoDB" id="342730at2759"/>
<dbReference type="STRING" id="34508.A0A4V6A279"/>
<feature type="compositionally biased region" description="Basic and acidic residues" evidence="8">
    <location>
        <begin position="455"/>
        <end position="464"/>
    </location>
</feature>
<dbReference type="EMBL" id="AZBU02000005">
    <property type="protein sequence ID" value="TKR78045.1"/>
    <property type="molecule type" value="Genomic_DNA"/>
</dbReference>
<proteinExistence type="predicted"/>
<dbReference type="PROSITE" id="PS51125">
    <property type="entry name" value="NHL"/>
    <property type="match status" value="6"/>
</dbReference>
<evidence type="ECO:0000256" key="6">
    <source>
        <dbReference type="PROSITE-ProRule" id="PRU00504"/>
    </source>
</evidence>
<keyword evidence="4" id="KW-0862">Zinc</keyword>
<feature type="compositionally biased region" description="Polar residues" evidence="8">
    <location>
        <begin position="519"/>
        <end position="528"/>
    </location>
</feature>
<dbReference type="GO" id="GO:0008270">
    <property type="term" value="F:zinc ion binding"/>
    <property type="evidence" value="ECO:0007669"/>
    <property type="project" value="UniProtKB-KW"/>
</dbReference>
<feature type="repeat" description="NHL" evidence="6">
    <location>
        <begin position="1022"/>
        <end position="1065"/>
    </location>
</feature>
<keyword evidence="11" id="KW-1185">Reference proteome</keyword>
<accession>A0A4V6A279</accession>
<name>A0A4V6A279_STECR</name>
<protein>
    <recommendedName>
        <fullName evidence="9">RING-type domain-containing protein</fullName>
    </recommendedName>
</protein>
<evidence type="ECO:0000256" key="5">
    <source>
        <dbReference type="PROSITE-ProRule" id="PRU00175"/>
    </source>
</evidence>
<feature type="repeat" description="NHL" evidence="6">
    <location>
        <begin position="929"/>
        <end position="970"/>
    </location>
</feature>
<dbReference type="InterPro" id="IPR001841">
    <property type="entry name" value="Znf_RING"/>
</dbReference>
<feature type="compositionally biased region" description="Basic and acidic residues" evidence="8">
    <location>
        <begin position="763"/>
        <end position="777"/>
    </location>
</feature>
<evidence type="ECO:0000256" key="7">
    <source>
        <dbReference type="SAM" id="Coils"/>
    </source>
</evidence>
<evidence type="ECO:0000256" key="4">
    <source>
        <dbReference type="ARBA" id="ARBA00022833"/>
    </source>
</evidence>
<organism evidence="10 11">
    <name type="scientific">Steinernema carpocapsae</name>
    <name type="common">Entomopathogenic nematode</name>
    <dbReference type="NCBI Taxonomy" id="34508"/>
    <lineage>
        <taxon>Eukaryota</taxon>
        <taxon>Metazoa</taxon>
        <taxon>Ecdysozoa</taxon>
        <taxon>Nematoda</taxon>
        <taxon>Chromadorea</taxon>
        <taxon>Rhabditida</taxon>
        <taxon>Tylenchina</taxon>
        <taxon>Panagrolaimomorpha</taxon>
        <taxon>Strongyloidoidea</taxon>
        <taxon>Steinernematidae</taxon>
        <taxon>Steinernema</taxon>
    </lineage>
</organism>
<dbReference type="PROSITE" id="PS00518">
    <property type="entry name" value="ZF_RING_1"/>
    <property type="match status" value="1"/>
</dbReference>
<dbReference type="PANTHER" id="PTHR24104">
    <property type="entry name" value="E3 UBIQUITIN-PROTEIN LIGASE NHLRC1-RELATED"/>
    <property type="match status" value="1"/>
</dbReference>
<dbReference type="Pfam" id="PF00097">
    <property type="entry name" value="zf-C3HC4"/>
    <property type="match status" value="1"/>
</dbReference>
<evidence type="ECO:0000256" key="8">
    <source>
        <dbReference type="SAM" id="MobiDB-lite"/>
    </source>
</evidence>
<dbReference type="SUPFAM" id="SSF57850">
    <property type="entry name" value="RING/U-box"/>
    <property type="match status" value="1"/>
</dbReference>
<dbReference type="SMART" id="SM00184">
    <property type="entry name" value="RING"/>
    <property type="match status" value="1"/>
</dbReference>
<dbReference type="InterPro" id="IPR017907">
    <property type="entry name" value="Znf_RING_CS"/>
</dbReference>
<keyword evidence="3 5" id="KW-0863">Zinc-finger</keyword>
<dbReference type="AlphaFoldDB" id="A0A4V6A279"/>
<evidence type="ECO:0000256" key="3">
    <source>
        <dbReference type="ARBA" id="ARBA00022771"/>
    </source>
</evidence>
<dbReference type="GO" id="GO:0043161">
    <property type="term" value="P:proteasome-mediated ubiquitin-dependent protein catabolic process"/>
    <property type="evidence" value="ECO:0007669"/>
    <property type="project" value="TreeGrafter"/>
</dbReference>
<evidence type="ECO:0000313" key="11">
    <source>
        <dbReference type="Proteomes" id="UP000298663"/>
    </source>
</evidence>
<comment type="caution">
    <text evidence="10">The sequence shown here is derived from an EMBL/GenBank/DDBJ whole genome shotgun (WGS) entry which is preliminary data.</text>
</comment>
<feature type="compositionally biased region" description="Low complexity" evidence="8">
    <location>
        <begin position="780"/>
        <end position="796"/>
    </location>
</feature>
<feature type="compositionally biased region" description="Low complexity" evidence="8">
    <location>
        <begin position="504"/>
        <end position="518"/>
    </location>
</feature>
<keyword evidence="2" id="KW-0677">Repeat</keyword>
<feature type="compositionally biased region" description="Low complexity" evidence="8">
    <location>
        <begin position="588"/>
        <end position="600"/>
    </location>
</feature>
<dbReference type="CDD" id="cd14954">
    <property type="entry name" value="NHL_TRIM71_like"/>
    <property type="match status" value="1"/>
</dbReference>
<dbReference type="PROSITE" id="PS50089">
    <property type="entry name" value="ZF_RING_2"/>
    <property type="match status" value="1"/>
</dbReference>
<dbReference type="FunFam" id="2.120.10.30:FF:000037">
    <property type="entry name" value="Uncharacterized protein, isoform E"/>
    <property type="match status" value="1"/>
</dbReference>
<feature type="compositionally biased region" description="Basic and acidic residues" evidence="8">
    <location>
        <begin position="729"/>
        <end position="740"/>
    </location>
</feature>
<feature type="repeat" description="NHL" evidence="6">
    <location>
        <begin position="1117"/>
        <end position="1160"/>
    </location>
</feature>
<evidence type="ECO:0000259" key="9">
    <source>
        <dbReference type="PROSITE" id="PS50089"/>
    </source>
</evidence>
<dbReference type="GO" id="GO:0061630">
    <property type="term" value="F:ubiquitin protein ligase activity"/>
    <property type="evidence" value="ECO:0007669"/>
    <property type="project" value="TreeGrafter"/>
</dbReference>
<feature type="compositionally biased region" description="Basic and acidic residues" evidence="8">
    <location>
        <begin position="624"/>
        <end position="639"/>
    </location>
</feature>
<gene>
    <name evidence="10" type="ORF">L596_018914</name>
</gene>
<dbReference type="InterPro" id="IPR013083">
    <property type="entry name" value="Znf_RING/FYVE/PHD"/>
</dbReference>
<dbReference type="Gene3D" id="2.120.10.30">
    <property type="entry name" value="TolB, C-terminal domain"/>
    <property type="match status" value="3"/>
</dbReference>
<feature type="region of interest" description="Disordered" evidence="8">
    <location>
        <begin position="445"/>
        <end position="481"/>
    </location>
</feature>
<dbReference type="Pfam" id="PF01436">
    <property type="entry name" value="NHL"/>
    <property type="match status" value="3"/>
</dbReference>
<dbReference type="Gene3D" id="3.30.40.10">
    <property type="entry name" value="Zinc/RING finger domain, C3HC4 (zinc finger)"/>
    <property type="match status" value="1"/>
</dbReference>
<dbReference type="InterPro" id="IPR001258">
    <property type="entry name" value="NHL_repeat"/>
</dbReference>
<dbReference type="CDD" id="cd16524">
    <property type="entry name" value="RING-HC_NHL-1-like"/>
    <property type="match status" value="1"/>
</dbReference>
<dbReference type="InterPro" id="IPR018957">
    <property type="entry name" value="Znf_C3HC4_RING-type"/>
</dbReference>
<reference evidence="10 11" key="1">
    <citation type="journal article" date="2015" name="Genome Biol.">
        <title>Comparative genomics of Steinernema reveals deeply conserved gene regulatory networks.</title>
        <authorList>
            <person name="Dillman A.R."/>
            <person name="Macchietto M."/>
            <person name="Porter C.F."/>
            <person name="Rogers A."/>
            <person name="Williams B."/>
            <person name="Antoshechkin I."/>
            <person name="Lee M.M."/>
            <person name="Goodwin Z."/>
            <person name="Lu X."/>
            <person name="Lewis E.E."/>
            <person name="Goodrich-Blair H."/>
            <person name="Stock S.P."/>
            <person name="Adams B.J."/>
            <person name="Sternberg P.W."/>
            <person name="Mortazavi A."/>
        </authorList>
    </citation>
    <scope>NUCLEOTIDE SEQUENCE [LARGE SCALE GENOMIC DNA]</scope>
    <source>
        <strain evidence="10 11">ALL</strain>
    </source>
</reference>
<evidence type="ECO:0000256" key="1">
    <source>
        <dbReference type="ARBA" id="ARBA00022723"/>
    </source>
</evidence>